<keyword evidence="4" id="KW-1185">Reference proteome</keyword>
<proteinExistence type="predicted"/>
<dbReference type="SUPFAM" id="SSF53850">
    <property type="entry name" value="Periplasmic binding protein-like II"/>
    <property type="match status" value="1"/>
</dbReference>
<dbReference type="PANTHER" id="PTHR31528:SF3">
    <property type="entry name" value="THIAMINE BIOSYNTHESIS PROTEIN HI_0357-RELATED"/>
    <property type="match status" value="1"/>
</dbReference>
<organism evidence="3 4">
    <name type="scientific">Siminovitchia acidinfaciens</name>
    <dbReference type="NCBI Taxonomy" id="2321395"/>
    <lineage>
        <taxon>Bacteria</taxon>
        <taxon>Bacillati</taxon>
        <taxon>Bacillota</taxon>
        <taxon>Bacilli</taxon>
        <taxon>Bacillales</taxon>
        <taxon>Bacillaceae</taxon>
        <taxon>Siminovitchia</taxon>
    </lineage>
</organism>
<keyword evidence="1" id="KW-0732">Signal</keyword>
<dbReference type="InterPro" id="IPR027939">
    <property type="entry name" value="NMT1/THI5"/>
</dbReference>
<evidence type="ECO:0000313" key="3">
    <source>
        <dbReference type="EMBL" id="RST76441.1"/>
    </source>
</evidence>
<dbReference type="Pfam" id="PF09084">
    <property type="entry name" value="NMT1"/>
    <property type="match status" value="1"/>
</dbReference>
<dbReference type="GO" id="GO:0009228">
    <property type="term" value="P:thiamine biosynthetic process"/>
    <property type="evidence" value="ECO:0007669"/>
    <property type="project" value="InterPro"/>
</dbReference>
<comment type="caution">
    <text evidence="3">The sequence shown here is derived from an EMBL/GenBank/DDBJ whole genome shotgun (WGS) entry which is preliminary data.</text>
</comment>
<evidence type="ECO:0000256" key="1">
    <source>
        <dbReference type="SAM" id="SignalP"/>
    </source>
</evidence>
<evidence type="ECO:0000313" key="4">
    <source>
        <dbReference type="Proteomes" id="UP000287156"/>
    </source>
</evidence>
<feature type="domain" description="SsuA/THI5-like" evidence="2">
    <location>
        <begin position="53"/>
        <end position="267"/>
    </location>
</feature>
<feature type="chain" id="PRO_5038808235" evidence="1">
    <location>
        <begin position="20"/>
        <end position="341"/>
    </location>
</feature>
<dbReference type="Proteomes" id="UP000287156">
    <property type="component" value="Unassembled WGS sequence"/>
</dbReference>
<dbReference type="EMBL" id="QYTV02000002">
    <property type="protein sequence ID" value="RST76441.1"/>
    <property type="molecule type" value="Genomic_DNA"/>
</dbReference>
<dbReference type="PROSITE" id="PS51257">
    <property type="entry name" value="PROKAR_LIPOPROTEIN"/>
    <property type="match status" value="1"/>
</dbReference>
<dbReference type="Gene3D" id="3.40.190.10">
    <property type="entry name" value="Periplasmic binding protein-like II"/>
    <property type="match status" value="2"/>
</dbReference>
<accession>A0A429Y4V9</accession>
<evidence type="ECO:0000259" key="2">
    <source>
        <dbReference type="Pfam" id="PF09084"/>
    </source>
</evidence>
<dbReference type="AlphaFoldDB" id="A0A429Y4V9"/>
<dbReference type="PANTHER" id="PTHR31528">
    <property type="entry name" value="4-AMINO-5-HYDROXYMETHYL-2-METHYLPYRIMIDINE PHOSPHATE SYNTHASE THI11-RELATED"/>
    <property type="match status" value="1"/>
</dbReference>
<reference evidence="3" key="1">
    <citation type="submission" date="2018-12" db="EMBL/GenBank/DDBJ databases">
        <authorList>
            <person name="Sun L."/>
            <person name="Chen Z."/>
        </authorList>
    </citation>
    <scope>NUCLEOTIDE SEQUENCE [LARGE SCALE GENOMIC DNA]</scope>
    <source>
        <strain evidence="3">3-2-2</strain>
    </source>
</reference>
<dbReference type="OrthoDB" id="9815602at2"/>
<feature type="signal peptide" evidence="1">
    <location>
        <begin position="1"/>
        <end position="19"/>
    </location>
</feature>
<sequence length="341" mass="38362">MKKKLLIFMILISCLFLTACGGNQEEATANEKKGNDKSKELQDFDIMLDWYPNAVHSYLYTAVEKGYFEDEGLNVNIRFPANTTDPLNLAATGDIELGISYQPDIIAARAEGVPVKAVAAIVRNPLNHIIFSKDSDIQRPKDLEGKTVGWPGIPVNEPLVQTIVEYDGGDYSKVKMTDIGFEINSAIATNRVDAVSGAYINHEVPVLASEGIETRNFNPVDYGVPSFYELLFVTSDDTWNEKEDEIRAFWRAASKGYEFMRDNPDDALKILLSNQDDENFPLNEEVEKESLDILLPRMEAEGEAFGSQKDELWEEVVQWLVDTKYIKDGPSRDDLFVNIVE</sequence>
<protein>
    <submittedName>
        <fullName evidence="3">ABC transporter substrate-binding protein</fullName>
    </submittedName>
</protein>
<dbReference type="RefSeq" id="WP_126048940.1">
    <property type="nucleotide sequence ID" value="NZ_QYTV02000002.1"/>
</dbReference>
<gene>
    <name evidence="3" type="ORF">D4T97_006660</name>
</gene>
<name>A0A429Y4V9_9BACI</name>
<dbReference type="InterPro" id="IPR015168">
    <property type="entry name" value="SsuA/THI5"/>
</dbReference>